<keyword evidence="5 6" id="KW-0472">Membrane</keyword>
<keyword evidence="4 6" id="KW-1133">Transmembrane helix</keyword>
<organism evidence="7 8">
    <name type="scientific">Sphaerospermopsis reniformis</name>
    <dbReference type="NCBI Taxonomy" id="531300"/>
    <lineage>
        <taxon>Bacteria</taxon>
        <taxon>Bacillati</taxon>
        <taxon>Cyanobacteriota</taxon>
        <taxon>Cyanophyceae</taxon>
        <taxon>Nostocales</taxon>
        <taxon>Aphanizomenonaceae</taxon>
        <taxon>Sphaerospermopsis</taxon>
    </lineage>
</organism>
<reference evidence="8" key="1">
    <citation type="submission" date="2019-02" db="EMBL/GenBank/DDBJ databases">
        <title>Draft genome sequence of Sphaerospermopsis reniformis NIES-1949.</title>
        <authorList>
            <person name="Yamaguchi H."/>
            <person name="Suzuki S."/>
            <person name="Kawachi M."/>
        </authorList>
    </citation>
    <scope>NUCLEOTIDE SEQUENCE [LARGE SCALE GENOMIC DNA]</scope>
    <source>
        <strain evidence="8">NIES-1949</strain>
    </source>
</reference>
<feature type="transmembrane region" description="Helical" evidence="6">
    <location>
        <begin position="12"/>
        <end position="30"/>
    </location>
</feature>
<dbReference type="AlphaFoldDB" id="A0A479ZZA7"/>
<dbReference type="Proteomes" id="UP000300142">
    <property type="component" value="Unassembled WGS sequence"/>
</dbReference>
<dbReference type="Pfam" id="PF03706">
    <property type="entry name" value="LPG_synthase_TM"/>
    <property type="match status" value="1"/>
</dbReference>
<evidence type="ECO:0000256" key="1">
    <source>
        <dbReference type="ARBA" id="ARBA00004651"/>
    </source>
</evidence>
<feature type="transmembrane region" description="Helical" evidence="6">
    <location>
        <begin position="238"/>
        <end position="259"/>
    </location>
</feature>
<keyword evidence="8" id="KW-1185">Reference proteome</keyword>
<name>A0A479ZZA7_9CYAN</name>
<feature type="transmembrane region" description="Helical" evidence="6">
    <location>
        <begin position="125"/>
        <end position="144"/>
    </location>
</feature>
<evidence type="ECO:0000256" key="2">
    <source>
        <dbReference type="ARBA" id="ARBA00022475"/>
    </source>
</evidence>
<keyword evidence="3 6" id="KW-0812">Transmembrane</keyword>
<gene>
    <name evidence="7" type="ORF">SR1949_30820</name>
</gene>
<sequence length="312" mass="34214">MEKVVKNALRWFIFGGTLFFLGKALKDNWLEVSSIRIDAAGWAILTIATGVTLLAHTWAGWIWTWILKEFNQSVSTFEFIQVYLKTNIAKYLPGNVWHYYGRILAAKNANISTVTATLSVLLEPLLMATAALMTVVLFGSQLAVNNTNIWVQILQFLSLVVLLGAVHPLVLNPIIRFLYRLKNQKNQNSTSENQSINGLGLECYPLLPLLGELIFLGLRGTGFVLTMYALFSVKLSQIPLLFGAFSFAWVLGLVVPGAPGGLGVFEATAIALLQHRFPAALVISAIALYRLISILAETAGAALASLDERFSS</sequence>
<feature type="transmembrane region" description="Helical" evidence="6">
    <location>
        <begin position="42"/>
        <end position="66"/>
    </location>
</feature>
<proteinExistence type="predicted"/>
<evidence type="ECO:0000256" key="5">
    <source>
        <dbReference type="ARBA" id="ARBA00023136"/>
    </source>
</evidence>
<keyword evidence="2" id="KW-1003">Cell membrane</keyword>
<evidence type="ECO:0000313" key="7">
    <source>
        <dbReference type="EMBL" id="GCL37969.1"/>
    </source>
</evidence>
<comment type="subcellular location">
    <subcellularLocation>
        <location evidence="1">Cell membrane</location>
        <topology evidence="1">Multi-pass membrane protein</topology>
    </subcellularLocation>
</comment>
<accession>A0A479ZZA7</accession>
<feature type="transmembrane region" description="Helical" evidence="6">
    <location>
        <begin position="156"/>
        <end position="179"/>
    </location>
</feature>
<evidence type="ECO:0000313" key="8">
    <source>
        <dbReference type="Proteomes" id="UP000300142"/>
    </source>
</evidence>
<evidence type="ECO:0000256" key="4">
    <source>
        <dbReference type="ARBA" id="ARBA00022989"/>
    </source>
</evidence>
<protein>
    <submittedName>
        <fullName evidence="7">Uncharacterized protein</fullName>
    </submittedName>
</protein>
<dbReference type="InterPro" id="IPR022791">
    <property type="entry name" value="L-PG_synthase/AglD"/>
</dbReference>
<feature type="transmembrane region" description="Helical" evidence="6">
    <location>
        <begin position="279"/>
        <end position="306"/>
    </location>
</feature>
<comment type="caution">
    <text evidence="7">The sequence shown here is derived from an EMBL/GenBank/DDBJ whole genome shotgun (WGS) entry which is preliminary data.</text>
</comment>
<dbReference type="GO" id="GO:0005886">
    <property type="term" value="C:plasma membrane"/>
    <property type="evidence" value="ECO:0007669"/>
    <property type="project" value="UniProtKB-SubCell"/>
</dbReference>
<evidence type="ECO:0000256" key="3">
    <source>
        <dbReference type="ARBA" id="ARBA00022692"/>
    </source>
</evidence>
<evidence type="ECO:0000256" key="6">
    <source>
        <dbReference type="SAM" id="Phobius"/>
    </source>
</evidence>
<dbReference type="EMBL" id="BJCE01000107">
    <property type="protein sequence ID" value="GCL37969.1"/>
    <property type="molecule type" value="Genomic_DNA"/>
</dbReference>